<name>A0A6C0F9V5_9ZZZZ</name>
<dbReference type="EMBL" id="MN738821">
    <property type="protein sequence ID" value="QHT37854.1"/>
    <property type="molecule type" value="Genomic_DNA"/>
</dbReference>
<evidence type="ECO:0000313" key="1">
    <source>
        <dbReference type="EMBL" id="QHT37854.1"/>
    </source>
</evidence>
<dbReference type="AlphaFoldDB" id="A0A6C0F9V5"/>
<evidence type="ECO:0008006" key="2">
    <source>
        <dbReference type="Google" id="ProtNLM"/>
    </source>
</evidence>
<protein>
    <recommendedName>
        <fullName evidence="2">Sulfotransferase domain-containing protein</fullName>
    </recommendedName>
</protein>
<dbReference type="InterPro" id="IPR027417">
    <property type="entry name" value="P-loop_NTPase"/>
</dbReference>
<organism evidence="1">
    <name type="scientific">viral metagenome</name>
    <dbReference type="NCBI Taxonomy" id="1070528"/>
    <lineage>
        <taxon>unclassified sequences</taxon>
        <taxon>metagenomes</taxon>
        <taxon>organismal metagenomes</taxon>
    </lineage>
</organism>
<dbReference type="Gene3D" id="3.40.50.300">
    <property type="entry name" value="P-loop containing nucleotide triphosphate hydrolases"/>
    <property type="match status" value="1"/>
</dbReference>
<proteinExistence type="predicted"/>
<accession>A0A6C0F9V5</accession>
<sequence length="221" mass="26833">MITNYPLIIHETLQYKNIDEKLKFVHITKTSGTYIEELGKQQNLNWGKYDKYLGMAKLPKTLSILNSPYWHLPLQFFDKYPYKKYTKLFTIVRNPYDRIISECLCKYGGKFSKNMETNEDLNIYINQQVNKKKTLDLSFYHFLPQNLYTHNEKGEQVIDIIIKYEEIDKFNDLMKQYSIDINYIKKKRERKFDIKDISRENITLINEVYDLDFIYYNYEKL</sequence>
<reference evidence="1" key="1">
    <citation type="journal article" date="2020" name="Nature">
        <title>Giant virus diversity and host interactions through global metagenomics.</title>
        <authorList>
            <person name="Schulz F."/>
            <person name="Roux S."/>
            <person name="Paez-Espino D."/>
            <person name="Jungbluth S."/>
            <person name="Walsh D.A."/>
            <person name="Denef V.J."/>
            <person name="McMahon K.D."/>
            <person name="Konstantinidis K.T."/>
            <person name="Eloe-Fadrosh E.A."/>
            <person name="Kyrpides N.C."/>
            <person name="Woyke T."/>
        </authorList>
    </citation>
    <scope>NUCLEOTIDE SEQUENCE</scope>
    <source>
        <strain evidence="1">GVMAG-S-ERX556049-19</strain>
    </source>
</reference>